<keyword evidence="2" id="KW-0547">Nucleotide-binding</keyword>
<feature type="domain" description="DNA2/NAM7 helicase helicase" evidence="8">
    <location>
        <begin position="835"/>
        <end position="894"/>
    </location>
</feature>
<evidence type="ECO:0000256" key="2">
    <source>
        <dbReference type="ARBA" id="ARBA00022741"/>
    </source>
</evidence>
<organism evidence="10 11">
    <name type="scientific">Streptomyces laculatispora</name>
    <dbReference type="NCBI Taxonomy" id="887464"/>
    <lineage>
        <taxon>Bacteria</taxon>
        <taxon>Bacillati</taxon>
        <taxon>Actinomycetota</taxon>
        <taxon>Actinomycetes</taxon>
        <taxon>Kitasatosporales</taxon>
        <taxon>Streptomycetaceae</taxon>
        <taxon>Streptomyces</taxon>
    </lineage>
</organism>
<dbReference type="Gene3D" id="3.40.50.300">
    <property type="entry name" value="P-loop containing nucleotide triphosphate hydrolases"/>
    <property type="match status" value="2"/>
</dbReference>
<protein>
    <submittedName>
        <fullName evidence="10">AAA domain-containing protein</fullName>
    </submittedName>
</protein>
<evidence type="ECO:0000256" key="5">
    <source>
        <dbReference type="ARBA" id="ARBA00022840"/>
    </source>
</evidence>
<dbReference type="InterPro" id="IPR050534">
    <property type="entry name" value="Coronavir_polyprotein_1ab"/>
</dbReference>
<evidence type="ECO:0000313" key="11">
    <source>
        <dbReference type="Proteomes" id="UP001229952"/>
    </source>
</evidence>
<sequence length="1155" mass="125524">MAASSERRRRADIVRYWRAVEMFSPQKVERTSPPKGMYPVESGRTLPWEEGHPVRRRNPGRNMVRQHTVYCGVYPVGSVRDALLDVFGGSEEDHDGRVDGDSALLAFEVTDEGLLVQDSITFSACAWAVGRSRKPGPGAQGWLDGFETEADECEGVVLGVGDGKVSIADTVPGQRQRPFAGLLCEVVLGAAGGALNAALGPVLGDLAVGALSGAVDAVADRGAGRSAGREDDGSLDESPLDAGNAADAGDDEAPPRLGEKPLTVRDLSAVTRWVAEQFGVTDDLRPETIRVQCRSVSRRKAGRSGGSDFLNSFIAADLGLVAGSLSKEEPGPALRDYLTSSSALRGRARTDVRDEPAAVINGVRPALFPLGRWPSKTEHPLVLSQQFAVNRIVEQLADADGLYAVNGPPGTGKTTQLRDLIAAVLVMRAERLSELRRPEDAFTGHAHRWSTGIYQRSVASLKPELAGYEMVIASANNGAVENVSKEIPALESVAAEWRDDASFFPEQGRLVLDGVPAWGTLAAKLGNKGNRSDFRSKYWFGPPREERAERVEGMRDVLRAAVSRGADLAAWPEAVARFREARQTVLTLRDERQRVDDALLGFSRADTAVTTAQQSVRTARRELEELRGPAVAARVARSTAQTNLSGPAGRRAEHRRHRPGLTAGIFTLGAAQRDWQTEDQLLAEAEQTARAAYEQHTQVAAAYDRAEGAGRAALSEAEGALNVTERHLAQLRRTVEAAVERWEAYLPLIGTHGDRAEEEARELASPWSDPEFTRARTRLFLAAMDLHRAFIEGAADRMRKNLDAAMDVLCGDAPKTLKPEVVLAAWQSLFLALPVVSTTFASLDRMFTGLGPRSLGWMLIDEAGQATAQMPVGALWRARRGVIVGDPLQLEPVVTLPHTGQQALRRTFGVAQEWEPSRTSAQRVADRLNSYGTWLLAPQGSSVDRVWVGSPLRVHRRCDDPMFTISNEIAYDGLMVHGVHRDDEYAVARRGVWWPVSGGRASQGKWSPDEGDCANVIVHRLVDQGLDPERELFVISPFRDVVAGLRRSLCQVVPRDRVGTVHTTQGKEADVVLLVLGAGGDKAGPRVWAASTPNLLNVAVSRARRRLFVVGDHDAWRGHQHFDVLARQLPCISEAEQAAMRELAPPVLADGCRCL</sequence>
<dbReference type="PANTHER" id="PTHR43788">
    <property type="entry name" value="DNA2/NAM7 HELICASE FAMILY MEMBER"/>
    <property type="match status" value="1"/>
</dbReference>
<gene>
    <name evidence="10" type="ORF">P8A22_06565</name>
</gene>
<dbReference type="InterPro" id="IPR027417">
    <property type="entry name" value="P-loop_NTPase"/>
</dbReference>
<comment type="similarity">
    <text evidence="1">Belongs to the DNA2/NAM7 helicase family.</text>
</comment>
<evidence type="ECO:0000256" key="6">
    <source>
        <dbReference type="SAM" id="Coils"/>
    </source>
</evidence>
<feature type="compositionally biased region" description="Basic and acidic residues" evidence="7">
    <location>
        <begin position="221"/>
        <end position="232"/>
    </location>
</feature>
<name>A0ABY9HYM9_9ACTN</name>
<dbReference type="InterPro" id="IPR041679">
    <property type="entry name" value="DNA2/NAM7-like_C"/>
</dbReference>
<feature type="domain" description="DNA2/NAM7 helicase-like C-terminal" evidence="9">
    <location>
        <begin position="1003"/>
        <end position="1113"/>
    </location>
</feature>
<proteinExistence type="inferred from homology"/>
<dbReference type="RefSeq" id="WP_306086256.1">
    <property type="nucleotide sequence ID" value="NZ_CP120992.1"/>
</dbReference>
<evidence type="ECO:0000256" key="7">
    <source>
        <dbReference type="SAM" id="MobiDB-lite"/>
    </source>
</evidence>
<dbReference type="PANTHER" id="PTHR43788:SF8">
    <property type="entry name" value="DNA-BINDING PROTEIN SMUBP-2"/>
    <property type="match status" value="1"/>
</dbReference>
<dbReference type="Proteomes" id="UP001229952">
    <property type="component" value="Chromosome"/>
</dbReference>
<keyword evidence="6" id="KW-0175">Coiled coil</keyword>
<reference evidence="10 11" key="1">
    <citation type="submission" date="2023-03" db="EMBL/GenBank/DDBJ databases">
        <title>Isolation and description of six Streptomyces strains from soil environments, able to metabolize different microbial glucans.</title>
        <authorList>
            <person name="Widen T."/>
            <person name="Larsbrink J."/>
        </authorList>
    </citation>
    <scope>NUCLEOTIDE SEQUENCE [LARGE SCALE GENOMIC DNA]</scope>
    <source>
        <strain evidence="10 11">Mut2</strain>
    </source>
</reference>
<evidence type="ECO:0000259" key="9">
    <source>
        <dbReference type="Pfam" id="PF13087"/>
    </source>
</evidence>
<dbReference type="Pfam" id="PF13086">
    <property type="entry name" value="AAA_11"/>
    <property type="match status" value="1"/>
</dbReference>
<dbReference type="InterPro" id="IPR047187">
    <property type="entry name" value="SF1_C_Upf1"/>
</dbReference>
<evidence type="ECO:0000313" key="10">
    <source>
        <dbReference type="EMBL" id="WLQ39695.1"/>
    </source>
</evidence>
<evidence type="ECO:0000256" key="3">
    <source>
        <dbReference type="ARBA" id="ARBA00022801"/>
    </source>
</evidence>
<evidence type="ECO:0000256" key="1">
    <source>
        <dbReference type="ARBA" id="ARBA00007913"/>
    </source>
</evidence>
<dbReference type="SUPFAM" id="SSF52540">
    <property type="entry name" value="P-loop containing nucleoside triphosphate hydrolases"/>
    <property type="match status" value="1"/>
</dbReference>
<accession>A0ABY9HYM9</accession>
<feature type="coiled-coil region" evidence="6">
    <location>
        <begin position="714"/>
        <end position="741"/>
    </location>
</feature>
<keyword evidence="4" id="KW-0347">Helicase</keyword>
<feature type="region of interest" description="Disordered" evidence="7">
    <location>
        <begin position="221"/>
        <end position="260"/>
    </location>
</feature>
<dbReference type="EMBL" id="CP120992">
    <property type="protein sequence ID" value="WLQ39695.1"/>
    <property type="molecule type" value="Genomic_DNA"/>
</dbReference>
<keyword evidence="3" id="KW-0378">Hydrolase</keyword>
<dbReference type="CDD" id="cd18808">
    <property type="entry name" value="SF1_C_Upf1"/>
    <property type="match status" value="1"/>
</dbReference>
<dbReference type="InterPro" id="IPR041677">
    <property type="entry name" value="DNA2/NAM7_AAA_11"/>
</dbReference>
<evidence type="ECO:0000259" key="8">
    <source>
        <dbReference type="Pfam" id="PF13086"/>
    </source>
</evidence>
<keyword evidence="11" id="KW-1185">Reference proteome</keyword>
<keyword evidence="5" id="KW-0067">ATP-binding</keyword>
<evidence type="ECO:0000256" key="4">
    <source>
        <dbReference type="ARBA" id="ARBA00022806"/>
    </source>
</evidence>
<dbReference type="Pfam" id="PF13087">
    <property type="entry name" value="AAA_12"/>
    <property type="match status" value="1"/>
</dbReference>